<dbReference type="Gene3D" id="3.60.15.10">
    <property type="entry name" value="Ribonuclease Z/Hydroxyacylglutathione hydrolase-like"/>
    <property type="match status" value="1"/>
</dbReference>
<name>A0A9D1FEG1_9FIRM</name>
<dbReference type="EMBL" id="DVJK01000204">
    <property type="protein sequence ID" value="HIS67333.1"/>
    <property type="molecule type" value="Genomic_DNA"/>
</dbReference>
<dbReference type="PANTHER" id="PTHR23131:SF4">
    <property type="entry name" value="METALLO-BETA-LACTAMASE SUPERFAMILY POTEIN"/>
    <property type="match status" value="1"/>
</dbReference>
<dbReference type="PANTHER" id="PTHR23131">
    <property type="entry name" value="ENDORIBONUCLEASE LACTB2"/>
    <property type="match status" value="1"/>
</dbReference>
<organism evidence="2 3">
    <name type="scientific">Candidatus Scatomorpha merdipullorum</name>
    <dbReference type="NCBI Taxonomy" id="2840927"/>
    <lineage>
        <taxon>Bacteria</taxon>
        <taxon>Bacillati</taxon>
        <taxon>Bacillota</taxon>
        <taxon>Clostridia</taxon>
        <taxon>Eubacteriales</taxon>
        <taxon>Candidatus Scatomorpha</taxon>
    </lineage>
</organism>
<feature type="domain" description="Metallo-beta-lactamase" evidence="1">
    <location>
        <begin position="23"/>
        <end position="229"/>
    </location>
</feature>
<sequence>MYEHIEGNIYSIPVPLPQNPLRTLNSYVIRDGRRSLVIDTGFRRSECREALRAGLGELGVSMDNADLFLTHLHSDHTGLAAELAGPDSRVYISRPDGELLRRSVGPGGLGRMNEYRSYGFSEAELEHFWESPSMKYQQESPPEFTFVAGGDVISYGGHRLLVIETPGHTPGHVCLYEKESGIMFLGDHVLFDITPNITTWPDFDDPLGHYIHSLMDISTYSVRLPLPAHRGVSSTMAERIGTIIEHHGVRIREMLDALDAEPGLTPYELSGCVRWKVHGRTNSWADFPLSQKWFAVGETAAHLQYLMARGRVRREFDGTYWHYFSL</sequence>
<evidence type="ECO:0000313" key="3">
    <source>
        <dbReference type="Proteomes" id="UP000824001"/>
    </source>
</evidence>
<evidence type="ECO:0000313" key="2">
    <source>
        <dbReference type="EMBL" id="HIS67333.1"/>
    </source>
</evidence>
<proteinExistence type="predicted"/>
<reference evidence="2" key="1">
    <citation type="submission" date="2020-10" db="EMBL/GenBank/DDBJ databases">
        <authorList>
            <person name="Gilroy R."/>
        </authorList>
    </citation>
    <scope>NUCLEOTIDE SEQUENCE</scope>
    <source>
        <strain evidence="2">ChiHjej10B9-9673</strain>
    </source>
</reference>
<evidence type="ECO:0000259" key="1">
    <source>
        <dbReference type="SMART" id="SM00849"/>
    </source>
</evidence>
<dbReference type="InterPro" id="IPR050662">
    <property type="entry name" value="Sec-metab_biosynth-thioest"/>
</dbReference>
<protein>
    <submittedName>
        <fullName evidence="2">MBL fold metallo-hydrolase</fullName>
    </submittedName>
</protein>
<dbReference type="SUPFAM" id="SSF56281">
    <property type="entry name" value="Metallo-hydrolase/oxidoreductase"/>
    <property type="match status" value="1"/>
</dbReference>
<dbReference type="SMART" id="SM00849">
    <property type="entry name" value="Lactamase_B"/>
    <property type="match status" value="1"/>
</dbReference>
<accession>A0A9D1FEG1</accession>
<reference evidence="2" key="2">
    <citation type="journal article" date="2021" name="PeerJ">
        <title>Extensive microbial diversity within the chicken gut microbiome revealed by metagenomics and culture.</title>
        <authorList>
            <person name="Gilroy R."/>
            <person name="Ravi A."/>
            <person name="Getino M."/>
            <person name="Pursley I."/>
            <person name="Horton D.L."/>
            <person name="Alikhan N.F."/>
            <person name="Baker D."/>
            <person name="Gharbi K."/>
            <person name="Hall N."/>
            <person name="Watson M."/>
            <person name="Adriaenssens E.M."/>
            <person name="Foster-Nyarko E."/>
            <person name="Jarju S."/>
            <person name="Secka A."/>
            <person name="Antonio M."/>
            <person name="Oren A."/>
            <person name="Chaudhuri R.R."/>
            <person name="La Ragione R."/>
            <person name="Hildebrand F."/>
            <person name="Pallen M.J."/>
        </authorList>
    </citation>
    <scope>NUCLEOTIDE SEQUENCE</scope>
    <source>
        <strain evidence="2">ChiHjej10B9-9673</strain>
    </source>
</reference>
<comment type="caution">
    <text evidence="2">The sequence shown here is derived from an EMBL/GenBank/DDBJ whole genome shotgun (WGS) entry which is preliminary data.</text>
</comment>
<dbReference type="InterPro" id="IPR036388">
    <property type="entry name" value="WH-like_DNA-bd_sf"/>
</dbReference>
<dbReference type="Proteomes" id="UP000824001">
    <property type="component" value="Unassembled WGS sequence"/>
</dbReference>
<dbReference type="Pfam" id="PF00753">
    <property type="entry name" value="Lactamase_B"/>
    <property type="match status" value="1"/>
</dbReference>
<dbReference type="InterPro" id="IPR001279">
    <property type="entry name" value="Metallo-B-lactamas"/>
</dbReference>
<dbReference type="InterPro" id="IPR036866">
    <property type="entry name" value="RibonucZ/Hydroxyglut_hydro"/>
</dbReference>
<dbReference type="AlphaFoldDB" id="A0A9D1FEG1"/>
<dbReference type="Gene3D" id="1.10.10.10">
    <property type="entry name" value="Winged helix-like DNA-binding domain superfamily/Winged helix DNA-binding domain"/>
    <property type="match status" value="1"/>
</dbReference>
<dbReference type="CDD" id="cd07725">
    <property type="entry name" value="TTHA1429-like_MBL-fold"/>
    <property type="match status" value="1"/>
</dbReference>
<gene>
    <name evidence="2" type="ORF">IAC18_07190</name>
</gene>